<dbReference type="EMBL" id="AP024958">
    <property type="protein sequence ID" value="BCZ84684.1"/>
    <property type="molecule type" value="Genomic_DNA"/>
</dbReference>
<dbReference type="SUPFAM" id="SSF52540">
    <property type="entry name" value="P-loop containing nucleoside triphosphate hydrolases"/>
    <property type="match status" value="1"/>
</dbReference>
<accession>A0ABN6JVP4</accession>
<dbReference type="Pfam" id="PF01695">
    <property type="entry name" value="IstB_IS21"/>
    <property type="match status" value="1"/>
</dbReference>
<dbReference type="Proteomes" id="UP001319874">
    <property type="component" value="Chromosome 4"/>
</dbReference>
<keyword evidence="4" id="KW-1185">Reference proteome</keyword>
<evidence type="ECO:0000256" key="1">
    <source>
        <dbReference type="SAM" id="MobiDB-lite"/>
    </source>
</evidence>
<evidence type="ECO:0000313" key="4">
    <source>
        <dbReference type="Proteomes" id="UP001319874"/>
    </source>
</evidence>
<sequence>MLRATLLDEMGYLPMDREQANLLFQVVAKRYETGSLILTSNLPFGQWDQTFADDATLTAALLDRLLHHAHVVPISGDSYRLKEKRQAGMINRIPPPHLNEADDVKRKRNSKEAAPSH</sequence>
<feature type="domain" description="IstB-like ATP-binding" evidence="2">
    <location>
        <begin position="5"/>
        <end position="87"/>
    </location>
</feature>
<feature type="region of interest" description="Disordered" evidence="1">
    <location>
        <begin position="85"/>
        <end position="117"/>
    </location>
</feature>
<dbReference type="InterPro" id="IPR027417">
    <property type="entry name" value="P-loop_NTPase"/>
</dbReference>
<name>A0ABN6JVP4_9BURK</name>
<reference evidence="3 4" key="1">
    <citation type="journal article" date="2022" name="Front. Microbiol.">
        <title>Identification and characterization of a novel class of self-sufficient cytochrome P450 hydroxylase involved in cyclohexanecarboxylate degradation in Paraburkholderia terrae strain KU-64.</title>
        <authorList>
            <person name="Yamamoto T."/>
            <person name="Hasegawa Y."/>
            <person name="Iwaki H."/>
        </authorList>
    </citation>
    <scope>NUCLEOTIDE SEQUENCE [LARGE SCALE GENOMIC DNA]</scope>
    <source>
        <strain evidence="3 4">KU-64</strain>
    </source>
</reference>
<evidence type="ECO:0000259" key="2">
    <source>
        <dbReference type="Pfam" id="PF01695"/>
    </source>
</evidence>
<protein>
    <recommendedName>
        <fullName evidence="2">IstB-like ATP-binding domain-containing protein</fullName>
    </recommendedName>
</protein>
<dbReference type="InterPro" id="IPR002611">
    <property type="entry name" value="IstB_ATP-bd"/>
</dbReference>
<organism evidence="3 4">
    <name type="scientific">Paraburkholderia terrae</name>
    <dbReference type="NCBI Taxonomy" id="311230"/>
    <lineage>
        <taxon>Bacteria</taxon>
        <taxon>Pseudomonadati</taxon>
        <taxon>Pseudomonadota</taxon>
        <taxon>Betaproteobacteria</taxon>
        <taxon>Burkholderiales</taxon>
        <taxon>Burkholderiaceae</taxon>
        <taxon>Paraburkholderia</taxon>
    </lineage>
</organism>
<dbReference type="Gene3D" id="3.40.50.300">
    <property type="entry name" value="P-loop containing nucleotide triphosphate hydrolases"/>
    <property type="match status" value="1"/>
</dbReference>
<gene>
    <name evidence="3" type="ORF">PTKU64_83590</name>
</gene>
<proteinExistence type="predicted"/>
<evidence type="ECO:0000313" key="3">
    <source>
        <dbReference type="EMBL" id="BCZ84684.1"/>
    </source>
</evidence>